<keyword evidence="8" id="KW-1015">Disulfide bond</keyword>
<organism evidence="14 15">
    <name type="scientific">Ictalurus punctatus</name>
    <name type="common">Channel catfish</name>
    <name type="synonym">Silurus punctatus</name>
    <dbReference type="NCBI Taxonomy" id="7998"/>
    <lineage>
        <taxon>Eukaryota</taxon>
        <taxon>Metazoa</taxon>
        <taxon>Chordata</taxon>
        <taxon>Craniata</taxon>
        <taxon>Vertebrata</taxon>
        <taxon>Euteleostomi</taxon>
        <taxon>Actinopterygii</taxon>
        <taxon>Neopterygii</taxon>
        <taxon>Teleostei</taxon>
        <taxon>Ostariophysi</taxon>
        <taxon>Siluriformes</taxon>
        <taxon>Ictaluridae</taxon>
        <taxon>Ictalurus</taxon>
    </lineage>
</organism>
<evidence type="ECO:0000313" key="15">
    <source>
        <dbReference type="RefSeq" id="XP_053544554.1"/>
    </source>
</evidence>
<evidence type="ECO:0000256" key="8">
    <source>
        <dbReference type="ARBA" id="ARBA00023157"/>
    </source>
</evidence>
<feature type="domain" description="Ig-like" evidence="13">
    <location>
        <begin position="44"/>
        <end position="136"/>
    </location>
</feature>
<dbReference type="SMART" id="SM00406">
    <property type="entry name" value="IGv"/>
    <property type="match status" value="1"/>
</dbReference>
<evidence type="ECO:0000259" key="13">
    <source>
        <dbReference type="PROSITE" id="PS50835"/>
    </source>
</evidence>
<evidence type="ECO:0000313" key="14">
    <source>
        <dbReference type="Proteomes" id="UP000221080"/>
    </source>
</evidence>
<dbReference type="GeneID" id="108280348"/>
<reference evidence="14" key="1">
    <citation type="journal article" date="2016" name="Nat. Commun.">
        <title>The channel catfish genome sequence provides insights into the evolution of scale formation in teleosts.</title>
        <authorList>
            <person name="Liu Z."/>
            <person name="Liu S."/>
            <person name="Yao J."/>
            <person name="Bao L."/>
            <person name="Zhang J."/>
            <person name="Li Y."/>
            <person name="Jiang C."/>
            <person name="Sun L."/>
            <person name="Wang R."/>
            <person name="Zhang Y."/>
            <person name="Zhou T."/>
            <person name="Zeng Q."/>
            <person name="Fu Q."/>
            <person name="Gao S."/>
            <person name="Li N."/>
            <person name="Koren S."/>
            <person name="Jiang Y."/>
            <person name="Zimin A."/>
            <person name="Xu P."/>
            <person name="Phillippy A.M."/>
            <person name="Geng X."/>
            <person name="Song L."/>
            <person name="Sun F."/>
            <person name="Li C."/>
            <person name="Wang X."/>
            <person name="Chen A."/>
            <person name="Jin Y."/>
            <person name="Yuan Z."/>
            <person name="Yang Y."/>
            <person name="Tan S."/>
            <person name="Peatman E."/>
            <person name="Lu J."/>
            <person name="Qin Z."/>
            <person name="Dunham R."/>
            <person name="Li Z."/>
            <person name="Sonstegard T."/>
            <person name="Feng J."/>
            <person name="Danzmann R.G."/>
            <person name="Schroeder S."/>
            <person name="Scheffler B."/>
            <person name="Duke M.V."/>
            <person name="Ballard L."/>
            <person name="Kucuktas H."/>
            <person name="Kaltenboeck L."/>
            <person name="Liu H."/>
            <person name="Armbruster J."/>
            <person name="Xie Y."/>
            <person name="Kirby M.L."/>
            <person name="Tian Y."/>
            <person name="Flanagan M.E."/>
            <person name="Mu W."/>
            <person name="Waldbieser G.C."/>
        </authorList>
    </citation>
    <scope>NUCLEOTIDE SEQUENCE [LARGE SCALE GENOMIC DNA]</scope>
    <source>
        <strain evidence="14">SDA103</strain>
    </source>
</reference>
<evidence type="ECO:0000256" key="10">
    <source>
        <dbReference type="SAM" id="MobiDB-lite"/>
    </source>
</evidence>
<dbReference type="GO" id="GO:0042734">
    <property type="term" value="C:presynaptic membrane"/>
    <property type="evidence" value="ECO:0007669"/>
    <property type="project" value="TreeGrafter"/>
</dbReference>
<gene>
    <name evidence="15" type="primary">cadm3</name>
</gene>
<dbReference type="SUPFAM" id="SSF48726">
    <property type="entry name" value="Immunoglobulin"/>
    <property type="match status" value="3"/>
</dbReference>
<dbReference type="FunFam" id="2.60.40.10:FF:000013">
    <property type="entry name" value="cell adhesion molecule 1 isoform X1"/>
    <property type="match status" value="1"/>
</dbReference>
<keyword evidence="14" id="KW-1185">Reference proteome</keyword>
<dbReference type="InterPro" id="IPR003599">
    <property type="entry name" value="Ig_sub"/>
</dbReference>
<dbReference type="Pfam" id="PF07686">
    <property type="entry name" value="V-set"/>
    <property type="match status" value="1"/>
</dbReference>
<evidence type="ECO:0000256" key="1">
    <source>
        <dbReference type="ARBA" id="ARBA00004479"/>
    </source>
</evidence>
<evidence type="ECO:0000256" key="11">
    <source>
        <dbReference type="SAM" id="Phobius"/>
    </source>
</evidence>
<dbReference type="Gene3D" id="2.60.40.10">
    <property type="entry name" value="Immunoglobulins"/>
    <property type="match status" value="3"/>
</dbReference>
<evidence type="ECO:0000256" key="5">
    <source>
        <dbReference type="ARBA" id="ARBA00022737"/>
    </source>
</evidence>
<evidence type="ECO:0000256" key="3">
    <source>
        <dbReference type="ARBA" id="ARBA00022692"/>
    </source>
</evidence>
<dbReference type="InterPro" id="IPR007110">
    <property type="entry name" value="Ig-like_dom"/>
</dbReference>
<protein>
    <submittedName>
        <fullName evidence="15">Cell adhesion molecule 3 isoform X1</fullName>
    </submittedName>
</protein>
<keyword evidence="3 11" id="KW-0812">Transmembrane</keyword>
<feature type="transmembrane region" description="Helical" evidence="11">
    <location>
        <begin position="507"/>
        <end position="531"/>
    </location>
</feature>
<comment type="subcellular location">
    <subcellularLocation>
        <location evidence="1">Membrane</location>
        <topology evidence="1">Single-pass type I membrane protein</topology>
    </subcellularLocation>
</comment>
<name>A0A9F7RKD2_ICTPU</name>
<keyword evidence="6 11" id="KW-1133">Transmembrane helix</keyword>
<dbReference type="SMART" id="SM00409">
    <property type="entry name" value="IG"/>
    <property type="match status" value="3"/>
</dbReference>
<comment type="similarity">
    <text evidence="2">Belongs to the nectin family.</text>
</comment>
<dbReference type="SMART" id="SM00294">
    <property type="entry name" value="4.1m"/>
    <property type="match status" value="1"/>
</dbReference>
<feature type="region of interest" description="Disordered" evidence="10">
    <location>
        <begin position="363"/>
        <end position="382"/>
    </location>
</feature>
<dbReference type="InterPro" id="IPR003585">
    <property type="entry name" value="Neurexin-like"/>
</dbReference>
<feature type="domain" description="Ig-like" evidence="13">
    <location>
        <begin position="244"/>
        <end position="327"/>
    </location>
</feature>
<evidence type="ECO:0000256" key="12">
    <source>
        <dbReference type="SAM" id="SignalP"/>
    </source>
</evidence>
<keyword evidence="9" id="KW-0393">Immunoglobulin domain</keyword>
<dbReference type="InterPro" id="IPR013783">
    <property type="entry name" value="Ig-like_fold"/>
</dbReference>
<dbReference type="PROSITE" id="PS50835">
    <property type="entry name" value="IG_LIKE"/>
    <property type="match status" value="3"/>
</dbReference>
<dbReference type="SMART" id="SM00408">
    <property type="entry name" value="IGc2"/>
    <property type="match status" value="3"/>
</dbReference>
<sequence length="632" mass="68800">MREFLQVNMAFSSFPLSTLIALVLLVASIQSNSMYDDDEDPFQPVTSDETVAEGGTVTLTCRVAETDNSSLQWSNTAQQTLYFGAKRALRDHRIQLHKSTPTELSITISNVQLSDDGEYTCSIFTMPVRIARATVTVLGVPGKPVIAGFEDPVQEGGSVTLTCTSTGSKPPAQLYWYKGQEKLEARPNVVESNPNEPTYTVTSVLTLPVTRSDNNAMIGCAVDHPSITNAEKRTEQPLSVLFSPSVLIKPESDLPREGERFSLHCMGNGNPEPLSFMWQKKDAEFPPQVRPDGAYLHFEALNKSDNGVYLCHADNGIGWNEGSYTLLVQDLEDSKLMFPPFFTSTSPSHSLFSSLLHTFSPSSSPPQSTIQASDETPLLPSSSSLPSSTISFSSPPLSTSSFLSPSSFPSSFLVSSTSPSSSLSLSTSPSSFSPSNSLSSLVHTTTISNSLFSDLFPPHSSSHTPPTSSPPSLTPPFITPSTVSWLNGVYITDPTAMSSSSGVDHAVIGGVVAVIVFIMLCLLIVLGRYLIRHKGTYLTHEAKGSDDAQDADTAIINAEVPFRRRKFKKDEKKSEQKCGKQKKLKKLKKAEKDQFQAMLKPGSFALTSVFTLSYTHTHTHTYMCIHTNRRHG</sequence>
<dbReference type="KEGG" id="ipu:108280348"/>
<dbReference type="Proteomes" id="UP000221080">
    <property type="component" value="Chromosome 20"/>
</dbReference>
<dbReference type="InterPro" id="IPR003598">
    <property type="entry name" value="Ig_sub2"/>
</dbReference>
<evidence type="ECO:0000256" key="9">
    <source>
        <dbReference type="ARBA" id="ARBA00023319"/>
    </source>
</evidence>
<feature type="domain" description="Ig-like" evidence="13">
    <location>
        <begin position="144"/>
        <end position="239"/>
    </location>
</feature>
<evidence type="ECO:0000256" key="7">
    <source>
        <dbReference type="ARBA" id="ARBA00023136"/>
    </source>
</evidence>
<accession>A0A9F7RKD2</accession>
<feature type="chain" id="PRO_5039943813" evidence="12">
    <location>
        <begin position="32"/>
        <end position="632"/>
    </location>
</feature>
<evidence type="ECO:0000256" key="2">
    <source>
        <dbReference type="ARBA" id="ARBA00007810"/>
    </source>
</evidence>
<keyword evidence="7 11" id="KW-0472">Membrane</keyword>
<dbReference type="RefSeq" id="XP_053544554.1">
    <property type="nucleotide sequence ID" value="XM_053688579.1"/>
</dbReference>
<dbReference type="AlphaFoldDB" id="A0A9F7RKD2"/>
<keyword evidence="4 12" id="KW-0732">Signal</keyword>
<feature type="signal peptide" evidence="12">
    <location>
        <begin position="1"/>
        <end position="31"/>
    </location>
</feature>
<dbReference type="PANTHER" id="PTHR45889">
    <property type="entry name" value="IG-LIKE DOMAIN-CONTAINING PROTEIN"/>
    <property type="match status" value="1"/>
</dbReference>
<evidence type="ECO:0000256" key="4">
    <source>
        <dbReference type="ARBA" id="ARBA00022729"/>
    </source>
</evidence>
<reference evidence="15" key="2">
    <citation type="submission" date="2025-08" db="UniProtKB">
        <authorList>
            <consortium name="RefSeq"/>
        </authorList>
    </citation>
    <scope>IDENTIFICATION</scope>
    <source>
        <tissue evidence="15">Blood</tissue>
    </source>
</reference>
<dbReference type="Pfam" id="PF13927">
    <property type="entry name" value="Ig_3"/>
    <property type="match status" value="1"/>
</dbReference>
<keyword evidence="5" id="KW-0677">Repeat</keyword>
<dbReference type="InterPro" id="IPR036179">
    <property type="entry name" value="Ig-like_dom_sf"/>
</dbReference>
<dbReference type="PANTHER" id="PTHR45889:SF5">
    <property type="entry name" value="CELL ADHESION MOLECULE 3"/>
    <property type="match status" value="1"/>
</dbReference>
<dbReference type="GO" id="GO:0007156">
    <property type="term" value="P:homophilic cell adhesion via plasma membrane adhesion molecules"/>
    <property type="evidence" value="ECO:0007669"/>
    <property type="project" value="TreeGrafter"/>
</dbReference>
<evidence type="ECO:0000256" key="6">
    <source>
        <dbReference type="ARBA" id="ARBA00022989"/>
    </source>
</evidence>
<dbReference type="CTD" id="57863"/>
<dbReference type="InterPro" id="IPR013162">
    <property type="entry name" value="CD80_C2-set"/>
</dbReference>
<proteinExistence type="inferred from homology"/>
<dbReference type="InterPro" id="IPR013106">
    <property type="entry name" value="Ig_V-set"/>
</dbReference>
<dbReference type="OrthoDB" id="10028801at2759"/>
<dbReference type="Pfam" id="PF08205">
    <property type="entry name" value="C2-set_2"/>
    <property type="match status" value="1"/>
</dbReference>